<proteinExistence type="predicted"/>
<evidence type="ECO:0000313" key="1">
    <source>
        <dbReference type="EMBL" id="GAH27661.1"/>
    </source>
</evidence>
<dbReference type="AlphaFoldDB" id="X1E316"/>
<gene>
    <name evidence="1" type="ORF">S03H2_00609</name>
</gene>
<name>X1E316_9ZZZZ</name>
<protein>
    <submittedName>
        <fullName evidence="1">Uncharacterized protein</fullName>
    </submittedName>
</protein>
<accession>X1E316</accession>
<organism evidence="1">
    <name type="scientific">marine sediment metagenome</name>
    <dbReference type="NCBI Taxonomy" id="412755"/>
    <lineage>
        <taxon>unclassified sequences</taxon>
        <taxon>metagenomes</taxon>
        <taxon>ecological metagenomes</taxon>
    </lineage>
</organism>
<reference evidence="1" key="1">
    <citation type="journal article" date="2014" name="Front. Microbiol.">
        <title>High frequency of phylogenetically diverse reductive dehalogenase-homologous genes in deep subseafloor sedimentary metagenomes.</title>
        <authorList>
            <person name="Kawai M."/>
            <person name="Futagami T."/>
            <person name="Toyoda A."/>
            <person name="Takaki Y."/>
            <person name="Nishi S."/>
            <person name="Hori S."/>
            <person name="Arai W."/>
            <person name="Tsubouchi T."/>
            <person name="Morono Y."/>
            <person name="Uchiyama I."/>
            <person name="Ito T."/>
            <person name="Fujiyama A."/>
            <person name="Inagaki F."/>
            <person name="Takami H."/>
        </authorList>
    </citation>
    <scope>NUCLEOTIDE SEQUENCE</scope>
    <source>
        <strain evidence="1">Expedition CK06-06</strain>
    </source>
</reference>
<comment type="caution">
    <text evidence="1">The sequence shown here is derived from an EMBL/GenBank/DDBJ whole genome shotgun (WGS) entry which is preliminary data.</text>
</comment>
<dbReference type="EMBL" id="BARU01000133">
    <property type="protein sequence ID" value="GAH27661.1"/>
    <property type="molecule type" value="Genomic_DNA"/>
</dbReference>
<sequence length="68" mass="7516">MIKKIGILILIGIISMCTVIPIALADNNDDQDVDDIIMPDKIKFTTPPTEKERKILHEIDPTGMAIGK</sequence>